<gene>
    <name evidence="1" type="ORF">SAMN05444388_106192</name>
</gene>
<sequence length="301" mass="35341">MAEKTEFEEPEYEGPLYNQLLNGSLNLWTPGRRFERIFGIDAALLSKNHYFWSLFAQTSPNVGTSLRNYDWHFLWHLIKRRFRPVPSFSVNVLIQSKRPEHRSGVNSAYSKHGIKGSYWQFQITNHQQKILEKLEAKLGSEALVVYACPVFHKFDDLDQHITNGQIIENSTFVKASVLKNHKKWVFDTAGTTGLACSEIKKHSDIPFQEMVMNLREKAGQSNYENTNFKPLMRIVNEICSEEEKNPLVKAFIRRNKNLKEYFYSIRREVDNEQNEKDYENFIDFMSFAQFISTTNTEWFAI</sequence>
<evidence type="ECO:0000313" key="2">
    <source>
        <dbReference type="Proteomes" id="UP000184112"/>
    </source>
</evidence>
<name>A0A1M5Q5P0_FLAJO</name>
<reference evidence="1 2" key="1">
    <citation type="submission" date="2016-11" db="EMBL/GenBank/DDBJ databases">
        <authorList>
            <person name="Jaros S."/>
            <person name="Januszkiewicz K."/>
            <person name="Wedrychowicz H."/>
        </authorList>
    </citation>
    <scope>NUCLEOTIDE SEQUENCE [LARGE SCALE GENOMIC DNA]</scope>
    <source>
        <strain evidence="1 2">DSM 6792</strain>
    </source>
</reference>
<dbReference type="Proteomes" id="UP000184112">
    <property type="component" value="Unassembled WGS sequence"/>
</dbReference>
<proteinExistence type="predicted"/>
<evidence type="ECO:0000313" key="1">
    <source>
        <dbReference type="EMBL" id="SHH09236.1"/>
    </source>
</evidence>
<protein>
    <submittedName>
        <fullName evidence="1">Uncharacterized protein</fullName>
    </submittedName>
</protein>
<organism evidence="1 2">
    <name type="scientific">Flavobacterium johnsoniae</name>
    <name type="common">Cytophaga johnsonae</name>
    <dbReference type="NCBI Taxonomy" id="986"/>
    <lineage>
        <taxon>Bacteria</taxon>
        <taxon>Pseudomonadati</taxon>
        <taxon>Bacteroidota</taxon>
        <taxon>Flavobacteriia</taxon>
        <taxon>Flavobacteriales</taxon>
        <taxon>Flavobacteriaceae</taxon>
        <taxon>Flavobacterium</taxon>
    </lineage>
</organism>
<dbReference type="RefSeq" id="WP_073409932.1">
    <property type="nucleotide sequence ID" value="NZ_FQWH01000006.1"/>
</dbReference>
<dbReference type="EMBL" id="FQWH01000006">
    <property type="protein sequence ID" value="SHH09236.1"/>
    <property type="molecule type" value="Genomic_DNA"/>
</dbReference>
<dbReference type="AlphaFoldDB" id="A0A1M5Q5P0"/>
<accession>A0A1M5Q5P0</accession>